<proteinExistence type="predicted"/>
<evidence type="ECO:0000313" key="2">
    <source>
        <dbReference type="EMBL" id="GFZ75720.1"/>
    </source>
</evidence>
<sequence length="603" mass="67804">MRVSRSLLGIAWTAGPVTGLGLYGGYFIAYGQAPTTQQLIYFITFTVCSGLLGLIAKVVYDSVWGYTSERAQRHVDEAVDKLGDLILSSRDLLIQTMDGETREREAAQQLLMRVNLPTSAVISATTSITGNKSFGRVLAKIDSYRRAGLFSRIGDMHQQYDGMFNDVVSELEIAPQILDSLKMRYSGDIARLRHGVPRTEHFISRVLAAIEQDNLLLITMQDVESMLVLAFELINGREIPLLIFDYRGRWRLAKALDRMERKRSRYRIAQAAASNRIRGLASWLVEIDALGYEDVPEGVGAGVLSERVGTTIDQLADELFSLVESAENGDPGISAELRQQAEYMTNALSLYREALESYRRIGEYHAEFLEAAENWNTLLDELQPDMEELKIGPRGRGIHIREKVITLDEDERKEVATHLTRYMRSQHLETHENKNLFERRSGQENPLTFDGARQLAIEVALALEPYIHLSLPEVQRGIGATLASYLGDLEPGMSASEKRRLGEAMANDVEEDSSQAAEHLAVALVRHYRVNLSDTACQFLFQTYGARQSVLDILSQYQADDGGPQQSMLTIRPPNLPSPQRRWYRALARARRLVEQENNSGSY</sequence>
<gene>
    <name evidence="2" type="ORF">GCM10011403_17550</name>
</gene>
<dbReference type="RefSeq" id="WP_229694644.1">
    <property type="nucleotide sequence ID" value="NZ_BMIY01000007.1"/>
</dbReference>
<evidence type="ECO:0000313" key="3">
    <source>
        <dbReference type="Proteomes" id="UP000627715"/>
    </source>
</evidence>
<evidence type="ECO:0000256" key="1">
    <source>
        <dbReference type="SAM" id="Phobius"/>
    </source>
</evidence>
<organism evidence="2 3">
    <name type="scientific">Pseudohongiella nitratireducens</name>
    <dbReference type="NCBI Taxonomy" id="1768907"/>
    <lineage>
        <taxon>Bacteria</taxon>
        <taxon>Pseudomonadati</taxon>
        <taxon>Pseudomonadota</taxon>
        <taxon>Gammaproteobacteria</taxon>
        <taxon>Pseudomonadales</taxon>
        <taxon>Pseudohongiellaceae</taxon>
        <taxon>Pseudohongiella</taxon>
    </lineage>
</organism>
<keyword evidence="3" id="KW-1185">Reference proteome</keyword>
<feature type="transmembrane region" description="Helical" evidence="1">
    <location>
        <begin position="40"/>
        <end position="60"/>
    </location>
</feature>
<dbReference type="EMBL" id="BMIY01000007">
    <property type="protein sequence ID" value="GFZ75720.1"/>
    <property type="molecule type" value="Genomic_DNA"/>
</dbReference>
<keyword evidence="1" id="KW-0472">Membrane</keyword>
<name>A0A916QJQ4_9GAMM</name>
<dbReference type="AlphaFoldDB" id="A0A916QJQ4"/>
<feature type="transmembrane region" description="Helical" evidence="1">
    <location>
        <begin position="7"/>
        <end position="28"/>
    </location>
</feature>
<reference evidence="2" key="2">
    <citation type="submission" date="2020-09" db="EMBL/GenBank/DDBJ databases">
        <authorList>
            <person name="Sun Q."/>
            <person name="Zhou Y."/>
        </authorList>
    </citation>
    <scope>NUCLEOTIDE SEQUENCE</scope>
    <source>
        <strain evidence="2">CGMCC 1.15425</strain>
    </source>
</reference>
<keyword evidence="1" id="KW-1133">Transmembrane helix</keyword>
<keyword evidence="1" id="KW-0812">Transmembrane</keyword>
<reference evidence="2" key="1">
    <citation type="journal article" date="2014" name="Int. J. Syst. Evol. Microbiol.">
        <title>Complete genome sequence of Corynebacterium casei LMG S-19264T (=DSM 44701T), isolated from a smear-ripened cheese.</title>
        <authorList>
            <consortium name="US DOE Joint Genome Institute (JGI-PGF)"/>
            <person name="Walter F."/>
            <person name="Albersmeier A."/>
            <person name="Kalinowski J."/>
            <person name="Ruckert C."/>
        </authorList>
    </citation>
    <scope>NUCLEOTIDE SEQUENCE</scope>
    <source>
        <strain evidence="2">CGMCC 1.15425</strain>
    </source>
</reference>
<dbReference type="Proteomes" id="UP000627715">
    <property type="component" value="Unassembled WGS sequence"/>
</dbReference>
<accession>A0A916QJQ4</accession>
<protein>
    <submittedName>
        <fullName evidence="2">Uncharacterized protein</fullName>
    </submittedName>
</protein>
<comment type="caution">
    <text evidence="2">The sequence shown here is derived from an EMBL/GenBank/DDBJ whole genome shotgun (WGS) entry which is preliminary data.</text>
</comment>